<protein>
    <submittedName>
        <fullName evidence="1">Uncharacterized protein</fullName>
    </submittedName>
</protein>
<dbReference type="EMBL" id="JAAAUY010000799">
    <property type="protein sequence ID" value="KAF9326310.1"/>
    <property type="molecule type" value="Genomic_DNA"/>
</dbReference>
<gene>
    <name evidence="1" type="ORF">BG006_010222</name>
</gene>
<evidence type="ECO:0000313" key="1">
    <source>
        <dbReference type="EMBL" id="KAF9326310.1"/>
    </source>
</evidence>
<evidence type="ECO:0000313" key="2">
    <source>
        <dbReference type="Proteomes" id="UP000696485"/>
    </source>
</evidence>
<proteinExistence type="predicted"/>
<keyword evidence="2" id="KW-1185">Reference proteome</keyword>
<sequence>MRAFTRLRPHWQRLGDRQCSRLGLNDITFPFNMANAPHKSGFFFAQEFSFNYVDNVRHTGLQPRKAKNGAGIVKAVFSSFIDGTTAIHHNCQSRADGGPGVICAVDVENDYSHTYSFTVKNAGSGTTWKGTLVDTETGYSTDVGESTLPEGAGKLVRGEGGFVDYLPWNEGSPRTCNLLHLRMSPSKTRLRKPLARVAEMF</sequence>
<name>A0A9P5VIC2_9FUNG</name>
<dbReference type="Proteomes" id="UP000696485">
    <property type="component" value="Unassembled WGS sequence"/>
</dbReference>
<dbReference type="AlphaFoldDB" id="A0A9P5VIC2"/>
<reference evidence="1" key="1">
    <citation type="journal article" date="2020" name="Fungal Divers.">
        <title>Resolving the Mortierellaceae phylogeny through synthesis of multi-gene phylogenetics and phylogenomics.</title>
        <authorList>
            <person name="Vandepol N."/>
            <person name="Liber J."/>
            <person name="Desiro A."/>
            <person name="Na H."/>
            <person name="Kennedy M."/>
            <person name="Barry K."/>
            <person name="Grigoriev I.V."/>
            <person name="Miller A.N."/>
            <person name="O'Donnell K."/>
            <person name="Stajich J.E."/>
            <person name="Bonito G."/>
        </authorList>
    </citation>
    <scope>NUCLEOTIDE SEQUENCE</scope>
    <source>
        <strain evidence="1">NVP1</strain>
    </source>
</reference>
<accession>A0A9P5VIC2</accession>
<organism evidence="1 2">
    <name type="scientific">Podila minutissima</name>
    <dbReference type="NCBI Taxonomy" id="64525"/>
    <lineage>
        <taxon>Eukaryota</taxon>
        <taxon>Fungi</taxon>
        <taxon>Fungi incertae sedis</taxon>
        <taxon>Mucoromycota</taxon>
        <taxon>Mortierellomycotina</taxon>
        <taxon>Mortierellomycetes</taxon>
        <taxon>Mortierellales</taxon>
        <taxon>Mortierellaceae</taxon>
        <taxon>Podila</taxon>
    </lineage>
</organism>
<comment type="caution">
    <text evidence="1">The sequence shown here is derived from an EMBL/GenBank/DDBJ whole genome shotgun (WGS) entry which is preliminary data.</text>
</comment>